<evidence type="ECO:0000259" key="2">
    <source>
        <dbReference type="Pfam" id="PF13391"/>
    </source>
</evidence>
<feature type="region of interest" description="Disordered" evidence="1">
    <location>
        <begin position="383"/>
        <end position="457"/>
    </location>
</feature>
<proteinExistence type="predicted"/>
<dbReference type="AlphaFoldDB" id="A0A0B7JWS2"/>
<evidence type="ECO:0000313" key="3">
    <source>
        <dbReference type="EMBL" id="CEO49439.1"/>
    </source>
</evidence>
<feature type="compositionally biased region" description="Polar residues" evidence="1">
    <location>
        <begin position="406"/>
        <end position="420"/>
    </location>
</feature>
<sequence length="497" mass="55434">MASSTVTPSRRSAGWNVVFLAGKSHSHFAGVFSPASCSLLTFQDVVREMSLCFEFQGGSARDNTSFWENIAFETLDRDSCHDSFPSLIRDLSISVPSLESPNLKRPNVLRFRIFHHTPCQLPEDSPLHAHLQAKCAQHLPQPVRRCNLRYLPPKTASSDSRHAIMPYRSTLKGRRGGSVSPKRPRSGSASPNKDTLVDPDDADVSEMVMPATMDLDLANARKYSNNFRTSCLDSANVCAVSGKGASWYFNSDIGPALHACHIVEQKQYHLYPGDDDDQDDEATMYSPRRLGELWLRTWSSSNSILLLSHLHELFDARLFSIDPKTHKIRAFVPYDVITEYHGRKAILPQDVDPLALQHHYDMCCIENMAARFPYIDMITSSEDSRITSGTKTPSSAKTDLPATPGSGDQNLTGDPSNRQQLVRRGRDPPSDKNPATDAVGLPPREEDGGSKRKRSDSGELNLECLYNGSYSDSYITPLNNREFLADVNWELQRFKAA</sequence>
<feature type="compositionally biased region" description="Polar residues" evidence="1">
    <location>
        <begin position="383"/>
        <end position="397"/>
    </location>
</feature>
<feature type="region of interest" description="Disordered" evidence="1">
    <location>
        <begin position="151"/>
        <end position="201"/>
    </location>
</feature>
<dbReference type="EMBL" id="CDPU01000014">
    <property type="protein sequence ID" value="CEO49439.1"/>
    <property type="molecule type" value="Genomic_DNA"/>
</dbReference>
<organism evidence="3">
    <name type="scientific">Bionectria ochroleuca</name>
    <name type="common">Gliocladium roseum</name>
    <dbReference type="NCBI Taxonomy" id="29856"/>
    <lineage>
        <taxon>Eukaryota</taxon>
        <taxon>Fungi</taxon>
        <taxon>Dikarya</taxon>
        <taxon>Ascomycota</taxon>
        <taxon>Pezizomycotina</taxon>
        <taxon>Sordariomycetes</taxon>
        <taxon>Hypocreomycetidae</taxon>
        <taxon>Hypocreales</taxon>
        <taxon>Bionectriaceae</taxon>
        <taxon>Clonostachys</taxon>
    </lineage>
</organism>
<gene>
    <name evidence="3" type="ORF">BN869_000005496_1</name>
</gene>
<dbReference type="Pfam" id="PF13391">
    <property type="entry name" value="HNH_2"/>
    <property type="match status" value="1"/>
</dbReference>
<reference evidence="3" key="1">
    <citation type="submission" date="2015-01" db="EMBL/GenBank/DDBJ databases">
        <authorList>
            <person name="Durling Mikael"/>
        </authorList>
    </citation>
    <scope>NUCLEOTIDE SEQUENCE</scope>
</reference>
<name>A0A0B7JWS2_BIOOC</name>
<evidence type="ECO:0000256" key="1">
    <source>
        <dbReference type="SAM" id="MobiDB-lite"/>
    </source>
</evidence>
<dbReference type="InterPro" id="IPR003615">
    <property type="entry name" value="HNH_nuc"/>
</dbReference>
<accession>A0A0B7JWS2</accession>
<feature type="domain" description="HNH nuclease" evidence="2">
    <location>
        <begin position="238"/>
        <end position="322"/>
    </location>
</feature>
<protein>
    <recommendedName>
        <fullName evidence="2">HNH nuclease domain-containing protein</fullName>
    </recommendedName>
</protein>